<evidence type="ECO:0000313" key="2">
    <source>
        <dbReference type="EMBL" id="SMX35451.1"/>
    </source>
</evidence>
<dbReference type="EMBL" id="FXYG01000001">
    <property type="protein sequence ID" value="SMX35451.1"/>
    <property type="molecule type" value="Genomic_DNA"/>
</dbReference>
<dbReference type="RefSeq" id="WP_093962532.1">
    <property type="nucleotide sequence ID" value="NZ_FXYG01000001.1"/>
</dbReference>
<sequence length="237" mass="25805">MKNAVLVTLTSLSTLSSGAVWADDWEFVIAPYLWGPDFRTSLDIGPNPPVDGSKSIFDILNSAFLIAGEARKGRWSIGGEFNYLNLGDTVSIGPFSNAASWELDGIMTSLAGSYAVAEDSQSRIEVLGGLRHWDLDLSTTVAGFTASTDQSWTDPIVGARYSRALNERWKLAAMGNIGGFGYGSKFQWEAIVQANWSWTETIDVAAGYRHLSVDFEDGRNVVDLILTGPYVALAFKF</sequence>
<accession>A0A238JXS2</accession>
<organism evidence="2 3">
    <name type="scientific">Ruegeria arenilitoris</name>
    <dbReference type="NCBI Taxonomy" id="1173585"/>
    <lineage>
        <taxon>Bacteria</taxon>
        <taxon>Pseudomonadati</taxon>
        <taxon>Pseudomonadota</taxon>
        <taxon>Alphaproteobacteria</taxon>
        <taxon>Rhodobacterales</taxon>
        <taxon>Roseobacteraceae</taxon>
        <taxon>Ruegeria</taxon>
    </lineage>
</organism>
<dbReference type="InterPro" id="IPR011250">
    <property type="entry name" value="OMP/PagP_B-barrel"/>
</dbReference>
<evidence type="ECO:0000313" key="3">
    <source>
        <dbReference type="Proteomes" id="UP000202485"/>
    </source>
</evidence>
<name>A0A238JXS2_9RHOB</name>
<dbReference type="Gene3D" id="2.40.160.20">
    <property type="match status" value="1"/>
</dbReference>
<dbReference type="Proteomes" id="UP000202485">
    <property type="component" value="Unassembled WGS sequence"/>
</dbReference>
<keyword evidence="3" id="KW-1185">Reference proteome</keyword>
<gene>
    <name evidence="2" type="ORF">RUA8715_01046</name>
</gene>
<evidence type="ECO:0000256" key="1">
    <source>
        <dbReference type="SAM" id="SignalP"/>
    </source>
</evidence>
<dbReference type="AlphaFoldDB" id="A0A238JXS2"/>
<reference evidence="3" key="1">
    <citation type="submission" date="2017-05" db="EMBL/GenBank/DDBJ databases">
        <authorList>
            <person name="Rodrigo-Torres L."/>
            <person name="Arahal R. D."/>
            <person name="Lucena T."/>
        </authorList>
    </citation>
    <scope>NUCLEOTIDE SEQUENCE [LARGE SCALE GENOMIC DNA]</scope>
    <source>
        <strain evidence="3">CECT 8715</strain>
    </source>
</reference>
<dbReference type="OrthoDB" id="6555107at2"/>
<proteinExistence type="predicted"/>
<feature type="chain" id="PRO_5013099471" description="Outer membrane protein beta-barrel domain-containing protein" evidence="1">
    <location>
        <begin position="23"/>
        <end position="237"/>
    </location>
</feature>
<dbReference type="SUPFAM" id="SSF56925">
    <property type="entry name" value="OMPA-like"/>
    <property type="match status" value="1"/>
</dbReference>
<protein>
    <recommendedName>
        <fullName evidence="4">Outer membrane protein beta-barrel domain-containing protein</fullName>
    </recommendedName>
</protein>
<evidence type="ECO:0008006" key="4">
    <source>
        <dbReference type="Google" id="ProtNLM"/>
    </source>
</evidence>
<keyword evidence="1" id="KW-0732">Signal</keyword>
<feature type="signal peptide" evidence="1">
    <location>
        <begin position="1"/>
        <end position="22"/>
    </location>
</feature>